<organism evidence="12 13">
    <name type="scientific">Scrofimicrobium canadense</name>
    <dbReference type="NCBI Taxonomy" id="2652290"/>
    <lineage>
        <taxon>Bacteria</taxon>
        <taxon>Bacillati</taxon>
        <taxon>Actinomycetota</taxon>
        <taxon>Actinomycetes</taxon>
        <taxon>Actinomycetales</taxon>
        <taxon>Actinomycetaceae</taxon>
        <taxon>Scrofimicrobium</taxon>
    </lineage>
</organism>
<dbReference type="GO" id="GO:0051536">
    <property type="term" value="F:iron-sulfur cluster binding"/>
    <property type="evidence" value="ECO:0007669"/>
    <property type="project" value="UniProtKB-KW"/>
</dbReference>
<comment type="similarity">
    <text evidence="2">Belongs to the class-V pyridoxal-phosphate-dependent aminotransferase family. NifS/IscS subfamily.</text>
</comment>
<dbReference type="Gene3D" id="3.40.640.10">
    <property type="entry name" value="Type I PLP-dependent aspartate aminotransferase-like (Major domain)"/>
    <property type="match status" value="1"/>
</dbReference>
<feature type="domain" description="Aminotransferase class V" evidence="11">
    <location>
        <begin position="4"/>
        <end position="356"/>
    </location>
</feature>
<dbReference type="InterPro" id="IPR015424">
    <property type="entry name" value="PyrdxlP-dep_Trfase"/>
</dbReference>
<evidence type="ECO:0000313" key="13">
    <source>
        <dbReference type="Proteomes" id="UP000470875"/>
    </source>
</evidence>
<keyword evidence="8" id="KW-0411">Iron-sulfur</keyword>
<dbReference type="PANTHER" id="PTHR11601:SF34">
    <property type="entry name" value="CYSTEINE DESULFURASE"/>
    <property type="match status" value="1"/>
</dbReference>
<keyword evidence="7" id="KW-0408">Iron</keyword>
<evidence type="ECO:0000256" key="6">
    <source>
        <dbReference type="ARBA" id="ARBA00022898"/>
    </source>
</evidence>
<evidence type="ECO:0000256" key="1">
    <source>
        <dbReference type="ARBA" id="ARBA00001933"/>
    </source>
</evidence>
<dbReference type="RefSeq" id="WP_154545407.1">
    <property type="nucleotide sequence ID" value="NZ_VULO01000009.1"/>
</dbReference>
<comment type="catalytic activity">
    <reaction evidence="9">
        <text>(sulfur carrier)-H + L-cysteine = (sulfur carrier)-SH + L-alanine</text>
        <dbReference type="Rhea" id="RHEA:43892"/>
        <dbReference type="Rhea" id="RHEA-COMP:14737"/>
        <dbReference type="Rhea" id="RHEA-COMP:14739"/>
        <dbReference type="ChEBI" id="CHEBI:29917"/>
        <dbReference type="ChEBI" id="CHEBI:35235"/>
        <dbReference type="ChEBI" id="CHEBI:57972"/>
        <dbReference type="ChEBI" id="CHEBI:64428"/>
        <dbReference type="EC" id="2.8.1.7"/>
    </reaction>
</comment>
<keyword evidence="13" id="KW-1185">Reference proteome</keyword>
<evidence type="ECO:0000259" key="11">
    <source>
        <dbReference type="Pfam" id="PF00266"/>
    </source>
</evidence>
<dbReference type="AlphaFoldDB" id="A0A6N7VSJ2"/>
<evidence type="ECO:0000256" key="2">
    <source>
        <dbReference type="ARBA" id="ARBA00006490"/>
    </source>
</evidence>
<dbReference type="GO" id="GO:0046872">
    <property type="term" value="F:metal ion binding"/>
    <property type="evidence" value="ECO:0007669"/>
    <property type="project" value="UniProtKB-KW"/>
</dbReference>
<comment type="cofactor">
    <cofactor evidence="1 10">
        <name>pyridoxal 5'-phosphate</name>
        <dbReference type="ChEBI" id="CHEBI:597326"/>
    </cofactor>
</comment>
<evidence type="ECO:0000256" key="9">
    <source>
        <dbReference type="ARBA" id="ARBA00050776"/>
    </source>
</evidence>
<dbReference type="InterPro" id="IPR000192">
    <property type="entry name" value="Aminotrans_V_dom"/>
</dbReference>
<evidence type="ECO:0000313" key="12">
    <source>
        <dbReference type="EMBL" id="MSS84759.1"/>
    </source>
</evidence>
<dbReference type="Pfam" id="PF00266">
    <property type="entry name" value="Aminotran_5"/>
    <property type="match status" value="1"/>
</dbReference>
<keyword evidence="5" id="KW-0479">Metal-binding</keyword>
<dbReference type="Proteomes" id="UP000470875">
    <property type="component" value="Unassembled WGS sequence"/>
</dbReference>
<reference evidence="12 13" key="1">
    <citation type="submission" date="2019-08" db="EMBL/GenBank/DDBJ databases">
        <title>In-depth cultivation of the pig gut microbiome towards novel bacterial diversity and tailored functional studies.</title>
        <authorList>
            <person name="Wylensek D."/>
            <person name="Hitch T.C.A."/>
            <person name="Clavel T."/>
        </authorList>
    </citation>
    <scope>NUCLEOTIDE SEQUENCE [LARGE SCALE GENOMIC DNA]</scope>
    <source>
        <strain evidence="12 13">WB03_NA08</strain>
    </source>
</reference>
<dbReference type="Gene3D" id="1.10.260.50">
    <property type="match status" value="1"/>
</dbReference>
<proteinExistence type="inferred from homology"/>
<dbReference type="InterPro" id="IPR020578">
    <property type="entry name" value="Aminotrans_V_PyrdxlP_BS"/>
</dbReference>
<dbReference type="PANTHER" id="PTHR11601">
    <property type="entry name" value="CYSTEINE DESULFURYLASE FAMILY MEMBER"/>
    <property type="match status" value="1"/>
</dbReference>
<dbReference type="EMBL" id="VULO01000009">
    <property type="protein sequence ID" value="MSS84759.1"/>
    <property type="molecule type" value="Genomic_DNA"/>
</dbReference>
<dbReference type="InterPro" id="IPR016454">
    <property type="entry name" value="Cysteine_dSase"/>
</dbReference>
<dbReference type="PROSITE" id="PS00595">
    <property type="entry name" value="AA_TRANSFER_CLASS_5"/>
    <property type="match status" value="1"/>
</dbReference>
<evidence type="ECO:0000256" key="4">
    <source>
        <dbReference type="ARBA" id="ARBA00022679"/>
    </source>
</evidence>
<comment type="caution">
    <text evidence="12">The sequence shown here is derived from an EMBL/GenBank/DDBJ whole genome shotgun (WGS) entry which is preliminary data.</text>
</comment>
<protein>
    <recommendedName>
        <fullName evidence="3">cysteine desulfurase</fullName>
        <ecNumber evidence="3">2.8.1.7</ecNumber>
    </recommendedName>
</protein>
<keyword evidence="4" id="KW-0808">Transferase</keyword>
<accession>A0A6N7VSJ2</accession>
<name>A0A6N7VSJ2_9ACTO</name>
<dbReference type="PIRSF" id="PIRSF005572">
    <property type="entry name" value="NifS"/>
    <property type="match status" value="1"/>
</dbReference>
<evidence type="ECO:0000256" key="8">
    <source>
        <dbReference type="ARBA" id="ARBA00023014"/>
    </source>
</evidence>
<dbReference type="GO" id="GO:0031071">
    <property type="term" value="F:cysteine desulfurase activity"/>
    <property type="evidence" value="ECO:0007669"/>
    <property type="project" value="UniProtKB-EC"/>
</dbReference>
<sequence length="378" mass="38910">MKRTYLDHAATTALSPVAEEAWLKAVRQLQSMPGNPSALHAGGRAASRMVEDAREEIADAIGAERAEVVFTSGATEANALGVIGAARHTGRPAVLISQVEHDSVAKLADAAPDLQWRHIPVDSEGVSIVPSSLGDDVALASMSLVCAETGVIQPVERLVAASGDTLVHTDAAQAIGHLPVSFSALGVDLLTLGGHKIGAPVGTGALIVRRGVEIDSDRPGGGQERKRRSGTVDAAGAVALAAALTATVRELDVVIERHQALKDRLVAGLPPEVHVTSQAPSSPGMVHLSLPTSSPEVLLMAFDQAGVMVSAGSACHAGVTRPSEILLNMGRDTAGALGVLRVSFGADTDASDIDAFLEALPGALAAAQRMDKHFKERA</sequence>
<dbReference type="InterPro" id="IPR015421">
    <property type="entry name" value="PyrdxlP-dep_Trfase_major"/>
</dbReference>
<evidence type="ECO:0000256" key="7">
    <source>
        <dbReference type="ARBA" id="ARBA00023004"/>
    </source>
</evidence>
<keyword evidence="6" id="KW-0663">Pyridoxal phosphate</keyword>
<dbReference type="SUPFAM" id="SSF53383">
    <property type="entry name" value="PLP-dependent transferases"/>
    <property type="match status" value="1"/>
</dbReference>
<dbReference type="EC" id="2.8.1.7" evidence="3"/>
<dbReference type="Gene3D" id="3.90.1150.10">
    <property type="entry name" value="Aspartate Aminotransferase, domain 1"/>
    <property type="match status" value="1"/>
</dbReference>
<evidence type="ECO:0000256" key="3">
    <source>
        <dbReference type="ARBA" id="ARBA00012239"/>
    </source>
</evidence>
<evidence type="ECO:0000256" key="5">
    <source>
        <dbReference type="ARBA" id="ARBA00022723"/>
    </source>
</evidence>
<gene>
    <name evidence="12" type="ORF">FYJ24_08275</name>
</gene>
<dbReference type="InterPro" id="IPR015422">
    <property type="entry name" value="PyrdxlP-dep_Trfase_small"/>
</dbReference>
<evidence type="ECO:0000256" key="10">
    <source>
        <dbReference type="RuleBase" id="RU004504"/>
    </source>
</evidence>